<keyword evidence="1" id="KW-1133">Transmembrane helix</keyword>
<feature type="non-terminal residue" evidence="2">
    <location>
        <position position="1"/>
    </location>
</feature>
<evidence type="ECO:0000313" key="2">
    <source>
        <dbReference type="EMBL" id="MCV2371424.1"/>
    </source>
</evidence>
<keyword evidence="1" id="KW-0812">Transmembrane</keyword>
<proteinExistence type="predicted"/>
<feature type="transmembrane region" description="Helical" evidence="1">
    <location>
        <begin position="27"/>
        <end position="49"/>
    </location>
</feature>
<gene>
    <name evidence="2" type="ORF">LNV07_25335</name>
</gene>
<feature type="transmembrane region" description="Helical" evidence="1">
    <location>
        <begin position="102"/>
        <end position="128"/>
    </location>
</feature>
<comment type="caution">
    <text evidence="2">The sequence shown here is derived from an EMBL/GenBank/DDBJ whole genome shotgun (WGS) entry which is preliminary data.</text>
</comment>
<keyword evidence="3" id="KW-1185">Reference proteome</keyword>
<protein>
    <submittedName>
        <fullName evidence="2">Uncharacterized protein</fullName>
    </submittedName>
</protein>
<evidence type="ECO:0000313" key="3">
    <source>
        <dbReference type="Proteomes" id="UP001209701"/>
    </source>
</evidence>
<evidence type="ECO:0000256" key="1">
    <source>
        <dbReference type="SAM" id="Phobius"/>
    </source>
</evidence>
<dbReference type="RefSeq" id="WP_263574001.1">
    <property type="nucleotide sequence ID" value="NZ_JAJIRN010000040.1"/>
</dbReference>
<organism evidence="2 3">
    <name type="scientific">Roseateles oligotrophus</name>
    <dbReference type="NCBI Taxonomy" id="1769250"/>
    <lineage>
        <taxon>Bacteria</taxon>
        <taxon>Pseudomonadati</taxon>
        <taxon>Pseudomonadota</taxon>
        <taxon>Betaproteobacteria</taxon>
        <taxon>Burkholderiales</taxon>
        <taxon>Sphaerotilaceae</taxon>
        <taxon>Roseateles</taxon>
    </lineage>
</organism>
<dbReference type="Proteomes" id="UP001209701">
    <property type="component" value="Unassembled WGS sequence"/>
</dbReference>
<accession>A0ABT2YMX2</accession>
<keyword evidence="1" id="KW-0472">Membrane</keyword>
<name>A0ABT2YMX2_9BURK</name>
<dbReference type="EMBL" id="JAJIRN010000040">
    <property type="protein sequence ID" value="MCV2371424.1"/>
    <property type="molecule type" value="Genomic_DNA"/>
</dbReference>
<sequence length="137" mass="14651">TLERMNTVIPESVASPFEWWSSQRLNFNAFLVGAAAISFVCLLAVVGLLGERLPCLEVTAFTIVGGAIGFTIGLSIANVFYFLGPLSEKLIDPKSPHLLRRILFFAGTGFSVLLIFSPVIGNLLLAFFGSGAPAVCE</sequence>
<reference evidence="2 3" key="1">
    <citation type="submission" date="2021-11" db="EMBL/GenBank/DDBJ databases">
        <authorList>
            <person name="Liang Q."/>
            <person name="Mou H."/>
            <person name="Liu Z."/>
        </authorList>
    </citation>
    <scope>NUCLEOTIDE SEQUENCE [LARGE SCALE GENOMIC DNA]</scope>
    <source>
        <strain evidence="2 3">CHU3</strain>
    </source>
</reference>
<feature type="transmembrane region" description="Helical" evidence="1">
    <location>
        <begin position="61"/>
        <end position="82"/>
    </location>
</feature>